<accession>A0A2M4D8K1</accession>
<evidence type="ECO:0000256" key="1">
    <source>
        <dbReference type="SAM" id="SignalP"/>
    </source>
</evidence>
<sequence length="69" mass="7604">MLPRFSRVRPSCSAISSTSIPLLLEVLLPQASAQAFRSPPTTTRGCPRARVIITVKKRWKSAIAIRGWA</sequence>
<reference evidence="2" key="1">
    <citation type="submission" date="2018-01" db="EMBL/GenBank/DDBJ databases">
        <title>An insight into the sialome of Amazonian anophelines.</title>
        <authorList>
            <person name="Ribeiro J.M."/>
            <person name="Scarpassa V."/>
            <person name="Calvo E."/>
        </authorList>
    </citation>
    <scope>NUCLEOTIDE SEQUENCE</scope>
</reference>
<protein>
    <submittedName>
        <fullName evidence="2">Putative secreted protein</fullName>
    </submittedName>
</protein>
<dbReference type="EMBL" id="GGFL01009701">
    <property type="protein sequence ID" value="MBW73879.1"/>
    <property type="molecule type" value="Transcribed_RNA"/>
</dbReference>
<organism evidence="2">
    <name type="scientific">Anopheles darlingi</name>
    <name type="common">Mosquito</name>
    <dbReference type="NCBI Taxonomy" id="43151"/>
    <lineage>
        <taxon>Eukaryota</taxon>
        <taxon>Metazoa</taxon>
        <taxon>Ecdysozoa</taxon>
        <taxon>Arthropoda</taxon>
        <taxon>Hexapoda</taxon>
        <taxon>Insecta</taxon>
        <taxon>Pterygota</taxon>
        <taxon>Neoptera</taxon>
        <taxon>Endopterygota</taxon>
        <taxon>Diptera</taxon>
        <taxon>Nematocera</taxon>
        <taxon>Culicoidea</taxon>
        <taxon>Culicidae</taxon>
        <taxon>Anophelinae</taxon>
        <taxon>Anopheles</taxon>
    </lineage>
</organism>
<proteinExistence type="predicted"/>
<dbReference type="AlphaFoldDB" id="A0A2M4D8K1"/>
<keyword evidence="1" id="KW-0732">Signal</keyword>
<name>A0A2M4D8K1_ANODA</name>
<feature type="chain" id="PRO_5014643301" evidence="1">
    <location>
        <begin position="34"/>
        <end position="69"/>
    </location>
</feature>
<evidence type="ECO:0000313" key="2">
    <source>
        <dbReference type="EMBL" id="MBW73879.1"/>
    </source>
</evidence>
<feature type="signal peptide" evidence="1">
    <location>
        <begin position="1"/>
        <end position="33"/>
    </location>
</feature>